<protein>
    <submittedName>
        <fullName evidence="10">Pyridine nucleotide-disulfide oxidoreductase</fullName>
    </submittedName>
</protein>
<dbReference type="InterPro" id="IPR050446">
    <property type="entry name" value="FAD-oxidoreductase/Apoptosis"/>
</dbReference>
<evidence type="ECO:0000313" key="10">
    <source>
        <dbReference type="EMBL" id="KHJ65729.1"/>
    </source>
</evidence>
<dbReference type="Gene3D" id="3.50.50.60">
    <property type="entry name" value="FAD/NAD(P)-binding domain"/>
    <property type="match status" value="2"/>
</dbReference>
<dbReference type="InterPro" id="IPR036922">
    <property type="entry name" value="Rieske_2Fe-2S_sf"/>
</dbReference>
<comment type="caution">
    <text evidence="10">The sequence shown here is derived from an EMBL/GenBank/DDBJ whole genome shotgun (WGS) entry which is preliminary data.</text>
</comment>
<evidence type="ECO:0000313" key="11">
    <source>
        <dbReference type="Proteomes" id="UP000030853"/>
    </source>
</evidence>
<dbReference type="Pfam" id="PF07992">
    <property type="entry name" value="Pyr_redox_2"/>
    <property type="match status" value="1"/>
</dbReference>
<evidence type="ECO:0000256" key="1">
    <source>
        <dbReference type="ARBA" id="ARBA00001974"/>
    </source>
</evidence>
<evidence type="ECO:0000256" key="2">
    <source>
        <dbReference type="ARBA" id="ARBA00022630"/>
    </source>
</evidence>
<keyword evidence="4" id="KW-0479">Metal-binding</keyword>
<reference evidence="10 11" key="1">
    <citation type="submission" date="2014-11" db="EMBL/GenBank/DDBJ databases">
        <title>Genome sequencing of Pantoea rodasii ND03.</title>
        <authorList>
            <person name="Muhamad Yunos N.Y."/>
            <person name="Chan K.-G."/>
        </authorList>
    </citation>
    <scope>NUCLEOTIDE SEQUENCE [LARGE SCALE GENOMIC DNA]</scope>
    <source>
        <strain evidence="10 11">ND03</strain>
    </source>
</reference>
<keyword evidence="8" id="KW-0411">Iron-sulfur</keyword>
<name>A0A0B1QZD3_9GAMM</name>
<keyword evidence="6" id="KW-0560">Oxidoreductase</keyword>
<dbReference type="SUPFAM" id="SSF50022">
    <property type="entry name" value="ISP domain"/>
    <property type="match status" value="1"/>
</dbReference>
<feature type="domain" description="Rieske" evidence="9">
    <location>
        <begin position="4"/>
        <end position="99"/>
    </location>
</feature>
<keyword evidence="2" id="KW-0285">Flavoprotein</keyword>
<dbReference type="PANTHER" id="PTHR43557:SF2">
    <property type="entry name" value="RIESKE DOMAIN-CONTAINING PROTEIN-RELATED"/>
    <property type="match status" value="1"/>
</dbReference>
<comment type="cofactor">
    <cofactor evidence="1">
        <name>FAD</name>
        <dbReference type="ChEBI" id="CHEBI:57692"/>
    </cofactor>
</comment>
<dbReference type="InterPro" id="IPR017941">
    <property type="entry name" value="Rieske_2Fe-2S"/>
</dbReference>
<organism evidence="10 11">
    <name type="scientific">Pantoea rodasii</name>
    <dbReference type="NCBI Taxonomy" id="1076549"/>
    <lineage>
        <taxon>Bacteria</taxon>
        <taxon>Pseudomonadati</taxon>
        <taxon>Pseudomonadota</taxon>
        <taxon>Gammaproteobacteria</taxon>
        <taxon>Enterobacterales</taxon>
        <taxon>Erwiniaceae</taxon>
        <taxon>Pantoea</taxon>
    </lineage>
</organism>
<accession>A0A0B1QZD3</accession>
<dbReference type="EMBL" id="JTJJ01000112">
    <property type="protein sequence ID" value="KHJ65729.1"/>
    <property type="molecule type" value="Genomic_DNA"/>
</dbReference>
<evidence type="ECO:0000256" key="8">
    <source>
        <dbReference type="ARBA" id="ARBA00023014"/>
    </source>
</evidence>
<dbReference type="InterPro" id="IPR023753">
    <property type="entry name" value="FAD/NAD-binding_dom"/>
</dbReference>
<evidence type="ECO:0000256" key="3">
    <source>
        <dbReference type="ARBA" id="ARBA00022714"/>
    </source>
</evidence>
<dbReference type="SUPFAM" id="SSF55424">
    <property type="entry name" value="FAD/NAD-linked reductases, dimerisation (C-terminal) domain"/>
    <property type="match status" value="1"/>
</dbReference>
<evidence type="ECO:0000256" key="6">
    <source>
        <dbReference type="ARBA" id="ARBA00023002"/>
    </source>
</evidence>
<dbReference type="AlphaFoldDB" id="A0A0B1QZD3"/>
<evidence type="ECO:0000259" key="9">
    <source>
        <dbReference type="PROSITE" id="PS51296"/>
    </source>
</evidence>
<keyword evidence="7" id="KW-0408">Iron</keyword>
<dbReference type="GO" id="GO:0051537">
    <property type="term" value="F:2 iron, 2 sulfur cluster binding"/>
    <property type="evidence" value="ECO:0007669"/>
    <property type="project" value="UniProtKB-KW"/>
</dbReference>
<keyword evidence="3" id="KW-0001">2Fe-2S</keyword>
<dbReference type="Gene3D" id="2.102.10.10">
    <property type="entry name" value="Rieske [2Fe-2S] iron-sulphur domain"/>
    <property type="match status" value="1"/>
</dbReference>
<dbReference type="GO" id="GO:0046872">
    <property type="term" value="F:metal ion binding"/>
    <property type="evidence" value="ECO:0007669"/>
    <property type="project" value="UniProtKB-KW"/>
</dbReference>
<dbReference type="Proteomes" id="UP000030853">
    <property type="component" value="Unassembled WGS sequence"/>
</dbReference>
<dbReference type="Gene3D" id="3.30.390.30">
    <property type="match status" value="1"/>
</dbReference>
<dbReference type="SUPFAM" id="SSF51905">
    <property type="entry name" value="FAD/NAD(P)-binding domain"/>
    <property type="match status" value="1"/>
</dbReference>
<dbReference type="PRINTS" id="PR00368">
    <property type="entry name" value="FADPNR"/>
</dbReference>
<dbReference type="PROSITE" id="PS51296">
    <property type="entry name" value="RIESKE"/>
    <property type="match status" value="1"/>
</dbReference>
<proteinExistence type="predicted"/>
<dbReference type="PRINTS" id="PR00411">
    <property type="entry name" value="PNDRDTASEI"/>
</dbReference>
<dbReference type="GO" id="GO:0016651">
    <property type="term" value="F:oxidoreductase activity, acting on NAD(P)H"/>
    <property type="evidence" value="ECO:0007669"/>
    <property type="project" value="TreeGrafter"/>
</dbReference>
<dbReference type="PANTHER" id="PTHR43557">
    <property type="entry name" value="APOPTOSIS-INDUCING FACTOR 1"/>
    <property type="match status" value="1"/>
</dbReference>
<dbReference type="RefSeq" id="WP_039336019.1">
    <property type="nucleotide sequence ID" value="NZ_JTJJ01000112.1"/>
</dbReference>
<evidence type="ECO:0000256" key="7">
    <source>
        <dbReference type="ARBA" id="ARBA00023004"/>
    </source>
</evidence>
<keyword evidence="5" id="KW-0274">FAD</keyword>
<dbReference type="Pfam" id="PF00355">
    <property type="entry name" value="Rieske"/>
    <property type="match status" value="1"/>
</dbReference>
<evidence type="ECO:0000256" key="4">
    <source>
        <dbReference type="ARBA" id="ARBA00022723"/>
    </source>
</evidence>
<sequence length="508" mass="55221">MSYQSVVQLKSLAQRKPTKFTVNDIDVILVRDGERVQALQAKCPHAGAPLEQAAICGDRLVCPWHKAAFQLGDGKMCEPLALANLKRYPVRIEAGKVLVNPQPMSPASAPTTQGESPVCVILGAGAAGSAAIWTLRDEGFKGRIVLVERESSAPYDRTALSKFVPSGKMAIKDVPKLLKPDVLGTVDRIQGNVAELNTEKNTLLLEEGQKIHFDQLLIASGGTPQPLNVPGNALQGVHVLRSLNQADALLKEVDDGQHTVIIGNSFIGMEMAGALRNRDVDVTVIARHSLPFAKTFGEEIGRYFYDLHLSNGVKFIEGEPKALSGEGRVSAVQLKGGKAVSADVVLFATGVHPATGFIHDLSLQDDGSLLADDQLRVADNVWVAGDIATYPTPQGPQRIEHYRVAQQQGRIAALNILDKEIAFDRVPFFWTAHYGTRYEYLGHAQEWDDYHLLGSLQEKRFIAFYCREGIIAAVCSAGMYTLTASLVEAMQQPMTLAQGIEMYEASQG</sequence>
<dbReference type="GO" id="GO:0005737">
    <property type="term" value="C:cytoplasm"/>
    <property type="evidence" value="ECO:0007669"/>
    <property type="project" value="TreeGrafter"/>
</dbReference>
<dbReference type="InterPro" id="IPR036188">
    <property type="entry name" value="FAD/NAD-bd_sf"/>
</dbReference>
<dbReference type="InterPro" id="IPR016156">
    <property type="entry name" value="FAD/NAD-linked_Rdtase_dimer_sf"/>
</dbReference>
<gene>
    <name evidence="10" type="ORF">QU24_23090</name>
</gene>
<evidence type="ECO:0000256" key="5">
    <source>
        <dbReference type="ARBA" id="ARBA00022827"/>
    </source>
</evidence>